<evidence type="ECO:0000256" key="5">
    <source>
        <dbReference type="ARBA" id="ARBA00022737"/>
    </source>
</evidence>
<feature type="domain" description="CBS" evidence="12">
    <location>
        <begin position="287"/>
        <end position="344"/>
    </location>
</feature>
<sequence length="447" mass="51362">MEGESVSILSFVVMFSLILLNGFFVAAEFAIVKIRPTKIEQLERENNRRAKFVRKVVDEMDMHLAAAQLGITLTSLGIGWIAEPSIAVLIENAFRFMELNISATVVQTISFVIAFSIATYLHITIGEQVPKMWAIQKNENVSLMVALPLYIFCKITYLPIQVLKKSTDVMLKVVGVDSRNEEEAHSTEEIKMILSRSPDLGPEQQKMLTKIFDFDDRFVREIMVHRKDMDIIYIENDRKENIAYIKESKHSRFPVCGEDRDDILGFINVRDLYSMDEDGQEVDLKQVIRNIPKIYEMRPIKQALKEMQKGHYQMAIVTDEYGGVSGLITIEDILEEIVGEIQDEYDNEVEPIRKYQDKIRVDAGVLIDQVNDELSLNLEEIDGIDTIGGYILTKIENPPKVGQTIELDDFDVKILETEENRIKLLEFKQIDEKEKLVEISKEQHHVS</sequence>
<feature type="transmembrane region" description="Helical" evidence="11">
    <location>
        <begin position="64"/>
        <end position="81"/>
    </location>
</feature>
<evidence type="ECO:0000313" key="14">
    <source>
        <dbReference type="EMBL" id="MDC3418053.1"/>
    </source>
</evidence>
<keyword evidence="4 10" id="KW-0812">Transmembrane</keyword>
<dbReference type="EMBL" id="JAMQKC010000018">
    <property type="protein sequence ID" value="MDC3418053.1"/>
    <property type="molecule type" value="Genomic_DNA"/>
</dbReference>
<dbReference type="FunFam" id="3.10.580.10:FF:000002">
    <property type="entry name" value="Magnesium/cobalt efflux protein CorC"/>
    <property type="match status" value="1"/>
</dbReference>
<dbReference type="AlphaFoldDB" id="A0A9X3WG62"/>
<feature type="domain" description="CNNM transmembrane" evidence="13">
    <location>
        <begin position="3"/>
        <end position="212"/>
    </location>
</feature>
<evidence type="ECO:0000256" key="2">
    <source>
        <dbReference type="ARBA" id="ARBA00006337"/>
    </source>
</evidence>
<protein>
    <submittedName>
        <fullName evidence="14">Hemolysin family protein</fullName>
    </submittedName>
</protein>
<dbReference type="SUPFAM" id="SSF54631">
    <property type="entry name" value="CBS-domain pair"/>
    <property type="match status" value="1"/>
</dbReference>
<name>A0A9X3WG62_9BACI</name>
<dbReference type="SUPFAM" id="SSF56176">
    <property type="entry name" value="FAD-binding/transporter-associated domain-like"/>
    <property type="match status" value="1"/>
</dbReference>
<dbReference type="PROSITE" id="PS51846">
    <property type="entry name" value="CNNM"/>
    <property type="match status" value="1"/>
</dbReference>
<evidence type="ECO:0000256" key="7">
    <source>
        <dbReference type="ARBA" id="ARBA00023122"/>
    </source>
</evidence>
<dbReference type="InterPro" id="IPR016169">
    <property type="entry name" value="FAD-bd_PCMH_sub2"/>
</dbReference>
<keyword evidence="7 9" id="KW-0129">CBS domain</keyword>
<keyword evidence="15" id="KW-1185">Reference proteome</keyword>
<evidence type="ECO:0000256" key="9">
    <source>
        <dbReference type="PROSITE-ProRule" id="PRU00703"/>
    </source>
</evidence>
<dbReference type="Pfam" id="PF01595">
    <property type="entry name" value="CNNM"/>
    <property type="match status" value="1"/>
</dbReference>
<evidence type="ECO:0000256" key="4">
    <source>
        <dbReference type="ARBA" id="ARBA00022692"/>
    </source>
</evidence>
<dbReference type="Proteomes" id="UP001145069">
    <property type="component" value="Unassembled WGS sequence"/>
</dbReference>
<evidence type="ECO:0000259" key="12">
    <source>
        <dbReference type="PROSITE" id="PS51371"/>
    </source>
</evidence>
<dbReference type="InterPro" id="IPR000644">
    <property type="entry name" value="CBS_dom"/>
</dbReference>
<feature type="transmembrane region" description="Helical" evidence="11">
    <location>
        <begin position="101"/>
        <end position="121"/>
    </location>
</feature>
<proteinExistence type="inferred from homology"/>
<dbReference type="GO" id="GO:0005886">
    <property type="term" value="C:plasma membrane"/>
    <property type="evidence" value="ECO:0007669"/>
    <property type="project" value="UniProtKB-SubCell"/>
</dbReference>
<dbReference type="InterPro" id="IPR005170">
    <property type="entry name" value="Transptr-assoc_dom"/>
</dbReference>
<evidence type="ECO:0000256" key="10">
    <source>
        <dbReference type="PROSITE-ProRule" id="PRU01193"/>
    </source>
</evidence>
<dbReference type="PANTHER" id="PTHR43099">
    <property type="entry name" value="UPF0053 PROTEIN YRKA"/>
    <property type="match status" value="1"/>
</dbReference>
<keyword evidence="6 10" id="KW-1133">Transmembrane helix</keyword>
<feature type="transmembrane region" description="Helical" evidence="11">
    <location>
        <begin position="6"/>
        <end position="32"/>
    </location>
</feature>
<dbReference type="Gene3D" id="3.30.465.10">
    <property type="match status" value="1"/>
</dbReference>
<keyword evidence="5" id="KW-0677">Repeat</keyword>
<dbReference type="PROSITE" id="PS51371">
    <property type="entry name" value="CBS"/>
    <property type="match status" value="1"/>
</dbReference>
<evidence type="ECO:0000256" key="1">
    <source>
        <dbReference type="ARBA" id="ARBA00004651"/>
    </source>
</evidence>
<dbReference type="GO" id="GO:0050660">
    <property type="term" value="F:flavin adenine dinucleotide binding"/>
    <property type="evidence" value="ECO:0007669"/>
    <property type="project" value="InterPro"/>
</dbReference>
<evidence type="ECO:0000256" key="8">
    <source>
        <dbReference type="ARBA" id="ARBA00023136"/>
    </source>
</evidence>
<keyword evidence="3" id="KW-1003">Cell membrane</keyword>
<dbReference type="InterPro" id="IPR046342">
    <property type="entry name" value="CBS_dom_sf"/>
</dbReference>
<comment type="similarity">
    <text evidence="2">Belongs to the UPF0053 family.</text>
</comment>
<dbReference type="Gene3D" id="3.10.580.10">
    <property type="entry name" value="CBS-domain"/>
    <property type="match status" value="1"/>
</dbReference>
<evidence type="ECO:0000256" key="3">
    <source>
        <dbReference type="ARBA" id="ARBA00022475"/>
    </source>
</evidence>
<dbReference type="InterPro" id="IPR051676">
    <property type="entry name" value="UPF0053_domain"/>
</dbReference>
<keyword evidence="8 10" id="KW-0472">Membrane</keyword>
<reference evidence="14" key="1">
    <citation type="submission" date="2022-06" db="EMBL/GenBank/DDBJ databases">
        <title>Aquibacillus sp. a new bacterium isolated from soil saline samples.</title>
        <authorList>
            <person name="Galisteo C."/>
            <person name="De La Haba R."/>
            <person name="Sanchez-Porro C."/>
            <person name="Ventosa A."/>
        </authorList>
    </citation>
    <scope>NUCLEOTIDE SEQUENCE</scope>
    <source>
        <strain evidence="14">3ASR75-54</strain>
    </source>
</reference>
<evidence type="ECO:0000256" key="6">
    <source>
        <dbReference type="ARBA" id="ARBA00022989"/>
    </source>
</evidence>
<evidence type="ECO:0000259" key="13">
    <source>
        <dbReference type="PROSITE" id="PS51846"/>
    </source>
</evidence>
<comment type="subcellular location">
    <subcellularLocation>
        <location evidence="1">Cell membrane</location>
        <topology evidence="1">Multi-pass membrane protein</topology>
    </subcellularLocation>
</comment>
<feature type="transmembrane region" description="Helical" evidence="11">
    <location>
        <begin position="141"/>
        <end position="160"/>
    </location>
</feature>
<dbReference type="InterPro" id="IPR002550">
    <property type="entry name" value="CNNM"/>
</dbReference>
<comment type="caution">
    <text evidence="14">The sequence shown here is derived from an EMBL/GenBank/DDBJ whole genome shotgun (WGS) entry which is preliminary data.</text>
</comment>
<dbReference type="Pfam" id="PF00571">
    <property type="entry name" value="CBS"/>
    <property type="match status" value="1"/>
</dbReference>
<dbReference type="RefSeq" id="WP_272447114.1">
    <property type="nucleotide sequence ID" value="NZ_JAMQKC010000018.1"/>
</dbReference>
<dbReference type="InterPro" id="IPR044751">
    <property type="entry name" value="Ion_transp-like_CBS"/>
</dbReference>
<dbReference type="InterPro" id="IPR036318">
    <property type="entry name" value="FAD-bd_PCMH-like_sf"/>
</dbReference>
<organism evidence="14 15">
    <name type="scientific">Aquibacillus salsiterrae</name>
    <dbReference type="NCBI Taxonomy" id="2950439"/>
    <lineage>
        <taxon>Bacteria</taxon>
        <taxon>Bacillati</taxon>
        <taxon>Bacillota</taxon>
        <taxon>Bacilli</taxon>
        <taxon>Bacillales</taxon>
        <taxon>Bacillaceae</taxon>
        <taxon>Aquibacillus</taxon>
    </lineage>
</organism>
<gene>
    <name evidence="14" type="ORF">NC799_14265</name>
</gene>
<dbReference type="CDD" id="cd04590">
    <property type="entry name" value="CBS_pair_CorC_HlyC_assoc"/>
    <property type="match status" value="1"/>
</dbReference>
<dbReference type="Pfam" id="PF03471">
    <property type="entry name" value="CorC_HlyC"/>
    <property type="match status" value="1"/>
</dbReference>
<dbReference type="SMART" id="SM01091">
    <property type="entry name" value="CorC_HlyC"/>
    <property type="match status" value="1"/>
</dbReference>
<accession>A0A9X3WG62</accession>
<dbReference type="PANTHER" id="PTHR43099:SF2">
    <property type="entry name" value="UPF0053 PROTEIN YRKA"/>
    <property type="match status" value="1"/>
</dbReference>
<evidence type="ECO:0000256" key="11">
    <source>
        <dbReference type="SAM" id="Phobius"/>
    </source>
</evidence>
<evidence type="ECO:0000313" key="15">
    <source>
        <dbReference type="Proteomes" id="UP001145069"/>
    </source>
</evidence>